<feature type="chain" id="PRO_5032747548" evidence="1">
    <location>
        <begin position="20"/>
        <end position="116"/>
    </location>
</feature>
<name>A0A813PST5_9BILA</name>
<gene>
    <name evidence="2" type="ORF">OXX778_LOCUS4239</name>
</gene>
<dbReference type="EMBL" id="CAJNOC010000407">
    <property type="protein sequence ID" value="CAF0757256.1"/>
    <property type="molecule type" value="Genomic_DNA"/>
</dbReference>
<feature type="signal peptide" evidence="1">
    <location>
        <begin position="1"/>
        <end position="19"/>
    </location>
</feature>
<evidence type="ECO:0000256" key="1">
    <source>
        <dbReference type="SAM" id="SignalP"/>
    </source>
</evidence>
<keyword evidence="1" id="KW-0732">Signal</keyword>
<comment type="caution">
    <text evidence="2">The sequence shown here is derived from an EMBL/GenBank/DDBJ whole genome shotgun (WGS) entry which is preliminary data.</text>
</comment>
<keyword evidence="3" id="KW-1185">Reference proteome</keyword>
<organism evidence="2 3">
    <name type="scientific">Brachionus calyciflorus</name>
    <dbReference type="NCBI Taxonomy" id="104777"/>
    <lineage>
        <taxon>Eukaryota</taxon>
        <taxon>Metazoa</taxon>
        <taxon>Spiralia</taxon>
        <taxon>Gnathifera</taxon>
        <taxon>Rotifera</taxon>
        <taxon>Eurotatoria</taxon>
        <taxon>Monogononta</taxon>
        <taxon>Pseudotrocha</taxon>
        <taxon>Ploima</taxon>
        <taxon>Brachionidae</taxon>
        <taxon>Brachionus</taxon>
    </lineage>
</organism>
<dbReference type="Proteomes" id="UP000663879">
    <property type="component" value="Unassembled WGS sequence"/>
</dbReference>
<protein>
    <submittedName>
        <fullName evidence="2">Uncharacterized protein</fullName>
    </submittedName>
</protein>
<accession>A0A813PST5</accession>
<evidence type="ECO:0000313" key="2">
    <source>
        <dbReference type="EMBL" id="CAF0757256.1"/>
    </source>
</evidence>
<reference evidence="2" key="1">
    <citation type="submission" date="2021-02" db="EMBL/GenBank/DDBJ databases">
        <authorList>
            <person name="Nowell W R."/>
        </authorList>
    </citation>
    <scope>NUCLEOTIDE SEQUENCE</scope>
    <source>
        <strain evidence="2">Ploen Becks lab</strain>
    </source>
</reference>
<proteinExistence type="predicted"/>
<evidence type="ECO:0000313" key="3">
    <source>
        <dbReference type="Proteomes" id="UP000663879"/>
    </source>
</evidence>
<sequence length="116" mass="12537">MRSVVVLALVASLVVLAQSESILPRSWLTSCKPCVETLQECSVCIKGGCDICFADIQDTGCSKCASDIKKANLGVFYCDPSFEYHQLACLVSCRWRSDAFYTTGSCSNVTAQCICA</sequence>
<dbReference type="AlphaFoldDB" id="A0A813PST5"/>